<dbReference type="InterPro" id="IPR012337">
    <property type="entry name" value="RNaseH-like_sf"/>
</dbReference>
<dbReference type="EMBL" id="KV784380">
    <property type="protein sequence ID" value="OEU08464.1"/>
    <property type="molecule type" value="Genomic_DNA"/>
</dbReference>
<dbReference type="SUPFAM" id="SSF53098">
    <property type="entry name" value="Ribonuclease H-like"/>
    <property type="match status" value="1"/>
</dbReference>
<sequence length="776" mass="88129">MSSQSSTDVSALGASQSIESDSSSSGDGYTNTSMPRKATKKKNEEVRQHFTYVLDESSGRTAAMCKHCNEIVVRAKVVNITRLSGHITDKCERVNDSLKRRCSQSSQEAKRRKKDSSQIVLGFGGTISNEPSGAAIARSAITNLKRATTSARRGPKIQSYMSSHYHIMTQERFDDFMIREVELRLARFDPMNYFFDPLVRNNYVQTHGKSILKWYPGTQDTLFTRKIMEKITAEVESMPGCASLEVDGVTCNRRSHLVYTISKGDISLFLKTSQLGDRVHETEAEADDIVETIETTETKYKTSITNMAVDNAGVPALCLGLERFKEKYPHHAPITITRDPGHCLDLLSKDCVDLQLFKNLITDIEKLTSVLTNDKIRGMMDKLYSTGLVPTALGKLKMYEPTRIGKIALYLESLLKLENFVTSLQNLKPYKRIFDGRTVATKKSWDEALKPATNPNWWRQIKLAFRWFNAINICQNVTSRNNFPQSAYLPLVVSLKNEFDFLECGFEGKMTDAGFDVELQKDFCKCLKKRFNMDGKKPEGRCVGLLSEHQIWAFMCDPFRRRLPCHIIIQRTRGSQLTEMLTFFSNNDNNQMADLRSGFNDFTTNMGSWKDFRDDKPKLETFFSNEDEKVAIEEQQKLRIKSVVDWVDDTDGVSGRLAWLSVAPNDLFKNTIAFPLMSARTSGSMSVERVAKPLKNNIFTVNRNRLGFHKASVLLRVGINLRYCYNANMKIRGVVDNTSTALQEKLLDFHAAREDVHRMDVKEASESNSITEKKVE</sequence>
<evidence type="ECO:0000313" key="2">
    <source>
        <dbReference type="EMBL" id="OEU08464.1"/>
    </source>
</evidence>
<accession>A0A1E7ERQ3</accession>
<protein>
    <recommendedName>
        <fullName evidence="4">DUF659 domain-containing protein</fullName>
    </recommendedName>
</protein>
<evidence type="ECO:0008006" key="4">
    <source>
        <dbReference type="Google" id="ProtNLM"/>
    </source>
</evidence>
<evidence type="ECO:0000313" key="3">
    <source>
        <dbReference type="Proteomes" id="UP000095751"/>
    </source>
</evidence>
<proteinExistence type="predicted"/>
<gene>
    <name evidence="2" type="ORF">FRACYDRAFT_249744</name>
</gene>
<dbReference type="Proteomes" id="UP000095751">
    <property type="component" value="Unassembled WGS sequence"/>
</dbReference>
<name>A0A1E7ERQ3_9STRA</name>
<dbReference type="KEGG" id="fcy:FRACYDRAFT_249744"/>
<reference evidence="2 3" key="1">
    <citation type="submission" date="2016-09" db="EMBL/GenBank/DDBJ databases">
        <title>Extensive genetic diversity and differential bi-allelic expression allows diatom success in the polar Southern Ocean.</title>
        <authorList>
            <consortium name="DOE Joint Genome Institute"/>
            <person name="Mock T."/>
            <person name="Otillar R.P."/>
            <person name="Strauss J."/>
            <person name="Dupont C."/>
            <person name="Frickenhaus S."/>
            <person name="Maumus F."/>
            <person name="Mcmullan M."/>
            <person name="Sanges R."/>
            <person name="Schmutz J."/>
            <person name="Toseland A."/>
            <person name="Valas R."/>
            <person name="Veluchamy A."/>
            <person name="Ward B.J."/>
            <person name="Allen A."/>
            <person name="Barry K."/>
            <person name="Falciatore A."/>
            <person name="Ferrante M."/>
            <person name="Fortunato A.E."/>
            <person name="Gloeckner G."/>
            <person name="Gruber A."/>
            <person name="Hipkin R."/>
            <person name="Janech M."/>
            <person name="Kroth P."/>
            <person name="Leese F."/>
            <person name="Lindquist E."/>
            <person name="Lyon B.R."/>
            <person name="Martin J."/>
            <person name="Mayer C."/>
            <person name="Parker M."/>
            <person name="Quesneville H."/>
            <person name="Raymond J."/>
            <person name="Uhlig C."/>
            <person name="Valentin K.U."/>
            <person name="Worden A.Z."/>
            <person name="Armbrust E.V."/>
            <person name="Bowler C."/>
            <person name="Green B."/>
            <person name="Moulton V."/>
            <person name="Van Oosterhout C."/>
            <person name="Grigoriev I."/>
        </authorList>
    </citation>
    <scope>NUCLEOTIDE SEQUENCE [LARGE SCALE GENOMIC DNA]</scope>
    <source>
        <strain evidence="2 3">CCMP1102</strain>
    </source>
</reference>
<dbReference type="InParanoid" id="A0A1E7ERQ3"/>
<organism evidence="2 3">
    <name type="scientific">Fragilariopsis cylindrus CCMP1102</name>
    <dbReference type="NCBI Taxonomy" id="635003"/>
    <lineage>
        <taxon>Eukaryota</taxon>
        <taxon>Sar</taxon>
        <taxon>Stramenopiles</taxon>
        <taxon>Ochrophyta</taxon>
        <taxon>Bacillariophyta</taxon>
        <taxon>Bacillariophyceae</taxon>
        <taxon>Bacillariophycidae</taxon>
        <taxon>Bacillariales</taxon>
        <taxon>Bacillariaceae</taxon>
        <taxon>Fragilariopsis</taxon>
    </lineage>
</organism>
<evidence type="ECO:0000256" key="1">
    <source>
        <dbReference type="SAM" id="MobiDB-lite"/>
    </source>
</evidence>
<feature type="region of interest" description="Disordered" evidence="1">
    <location>
        <begin position="1"/>
        <end position="43"/>
    </location>
</feature>
<feature type="compositionally biased region" description="Low complexity" evidence="1">
    <location>
        <begin position="15"/>
        <end position="25"/>
    </location>
</feature>
<dbReference type="AlphaFoldDB" id="A0A1E7ERQ3"/>
<keyword evidence="3" id="KW-1185">Reference proteome</keyword>